<dbReference type="AlphaFoldDB" id="A0A381NRE6"/>
<feature type="domain" description="GerMN" evidence="2">
    <location>
        <begin position="77"/>
        <end position="171"/>
    </location>
</feature>
<feature type="region of interest" description="Disordered" evidence="1">
    <location>
        <begin position="175"/>
        <end position="212"/>
    </location>
</feature>
<dbReference type="EMBL" id="UINC01000519">
    <property type="protein sequence ID" value="SUZ56694.1"/>
    <property type="molecule type" value="Genomic_DNA"/>
</dbReference>
<sequence>VAALLVLAVLTGCSIPVDDSARDLAAELPDVLLPAASTTTEAPAMTETVQIYLARGAGDDRLLLEAVDREIVGDGSITVILDQVLAGPSPAEQDAGVISPFAEGSSVIGTVLEAGLLQIHLDSLEGFPQDDSTGNRLAFAMMVCTATDLVVGAEIDHVVILLDGDDGPAAINVPVSDGDPPEEGSPVECANYDSFRAEGLTDPENSEPPEDS</sequence>
<dbReference type="InterPro" id="IPR019606">
    <property type="entry name" value="GerMN"/>
</dbReference>
<evidence type="ECO:0000313" key="3">
    <source>
        <dbReference type="EMBL" id="SUZ56694.1"/>
    </source>
</evidence>
<protein>
    <recommendedName>
        <fullName evidence="2">GerMN domain-containing protein</fullName>
    </recommendedName>
</protein>
<organism evidence="3">
    <name type="scientific">marine metagenome</name>
    <dbReference type="NCBI Taxonomy" id="408172"/>
    <lineage>
        <taxon>unclassified sequences</taxon>
        <taxon>metagenomes</taxon>
        <taxon>ecological metagenomes</taxon>
    </lineage>
</organism>
<name>A0A381NRE6_9ZZZZ</name>
<evidence type="ECO:0000259" key="2">
    <source>
        <dbReference type="SMART" id="SM00909"/>
    </source>
</evidence>
<reference evidence="3" key="1">
    <citation type="submission" date="2018-05" db="EMBL/GenBank/DDBJ databases">
        <authorList>
            <person name="Lanie J.A."/>
            <person name="Ng W.-L."/>
            <person name="Kazmierczak K.M."/>
            <person name="Andrzejewski T.M."/>
            <person name="Davidsen T.M."/>
            <person name="Wayne K.J."/>
            <person name="Tettelin H."/>
            <person name="Glass J.I."/>
            <person name="Rusch D."/>
            <person name="Podicherti R."/>
            <person name="Tsui H.-C.T."/>
            <person name="Winkler M.E."/>
        </authorList>
    </citation>
    <scope>NUCLEOTIDE SEQUENCE</scope>
</reference>
<accession>A0A381NRE6</accession>
<dbReference type="Pfam" id="PF10646">
    <property type="entry name" value="Germane"/>
    <property type="match status" value="1"/>
</dbReference>
<dbReference type="SMART" id="SM00909">
    <property type="entry name" value="Germane"/>
    <property type="match status" value="1"/>
</dbReference>
<gene>
    <name evidence="3" type="ORF">METZ01_LOCUS9548</name>
</gene>
<proteinExistence type="predicted"/>
<evidence type="ECO:0000256" key="1">
    <source>
        <dbReference type="SAM" id="MobiDB-lite"/>
    </source>
</evidence>
<feature type="non-terminal residue" evidence="3">
    <location>
        <position position="1"/>
    </location>
</feature>